<accession>A0ACB7YHP2</accession>
<name>A0ACB7YHP2_9ERIC</name>
<dbReference type="Proteomes" id="UP000828048">
    <property type="component" value="Chromosome 8"/>
</dbReference>
<reference evidence="1 2" key="1">
    <citation type="journal article" date="2021" name="Hortic Res">
        <title>High-quality reference genome and annotation aids understanding of berry development for evergreen blueberry (Vaccinium darrowii).</title>
        <authorList>
            <person name="Yu J."/>
            <person name="Hulse-Kemp A.M."/>
            <person name="Babiker E."/>
            <person name="Staton M."/>
        </authorList>
    </citation>
    <scope>NUCLEOTIDE SEQUENCE [LARGE SCALE GENOMIC DNA]</scope>
    <source>
        <strain evidence="2">cv. NJ 8807/NJ 8810</strain>
        <tissue evidence="1">Young leaf</tissue>
    </source>
</reference>
<keyword evidence="2" id="KW-1185">Reference proteome</keyword>
<organism evidence="1 2">
    <name type="scientific">Vaccinium darrowii</name>
    <dbReference type="NCBI Taxonomy" id="229202"/>
    <lineage>
        <taxon>Eukaryota</taxon>
        <taxon>Viridiplantae</taxon>
        <taxon>Streptophyta</taxon>
        <taxon>Embryophyta</taxon>
        <taxon>Tracheophyta</taxon>
        <taxon>Spermatophyta</taxon>
        <taxon>Magnoliopsida</taxon>
        <taxon>eudicotyledons</taxon>
        <taxon>Gunneridae</taxon>
        <taxon>Pentapetalae</taxon>
        <taxon>asterids</taxon>
        <taxon>Ericales</taxon>
        <taxon>Ericaceae</taxon>
        <taxon>Vaccinioideae</taxon>
        <taxon>Vaccinieae</taxon>
        <taxon>Vaccinium</taxon>
    </lineage>
</organism>
<proteinExistence type="predicted"/>
<gene>
    <name evidence="1" type="ORF">Vadar_033229</name>
</gene>
<comment type="caution">
    <text evidence="1">The sequence shown here is derived from an EMBL/GenBank/DDBJ whole genome shotgun (WGS) entry which is preliminary data.</text>
</comment>
<evidence type="ECO:0000313" key="2">
    <source>
        <dbReference type="Proteomes" id="UP000828048"/>
    </source>
</evidence>
<protein>
    <submittedName>
        <fullName evidence="1">Uncharacterized protein</fullName>
    </submittedName>
</protein>
<dbReference type="EMBL" id="CM037158">
    <property type="protein sequence ID" value="KAH7853101.1"/>
    <property type="molecule type" value="Genomic_DNA"/>
</dbReference>
<evidence type="ECO:0000313" key="1">
    <source>
        <dbReference type="EMBL" id="KAH7853101.1"/>
    </source>
</evidence>
<sequence>MLRSLPTHPNPTTICSLSPPTTKTPQSHHHHSLSPPQHLLRFRVSHRENLRYLKTLKIISPESTKSQISPPPETLTQILSTVNLLKSKGFSDPDFPRLAFLCPDLFSPQFRHSQIESVFAFLTTDVSASIDESRGIILRCPQILNSNVEFCLRPTVSYLKELGLKKLNAPSNLNAHLLNTRIDKLEEKVGFLRSVGFTQDESAMVCARLPAIFGYGVENNLRPKFVYLVKEMRRNGVEEVNGFPQYFGFSLEKKIVPRHLHLKQRNVVVSLKRMLLWGDERYQLPGEDLDALITATNDEYLLHRLYCASNKPAMMRLFLFQALATMPSRRRTLLKVIILGDSGVGKTSLMNQYVNKKFSNQYKATIGADFLTKEMQFEDRLFTLQIWDTAGQERFQSLGVAFYRGADCCVLVYDVNVMKSFENLNNWREEFLIQASPSDPENFPFVVIGNKIDIDGGNSRVVSEKKARAWCASKGNIPYFETSAKEGINVEEAFQCIAKNALKSGEEEEIYLPDTIDVASSSQQRSTGCEC</sequence>